<keyword evidence="5" id="KW-0347">Helicase</keyword>
<organism evidence="12 13">
    <name type="scientific">Fibrobacter succinogenes (strain ATCC 19169 / S85)</name>
    <dbReference type="NCBI Taxonomy" id="59374"/>
    <lineage>
        <taxon>Bacteria</taxon>
        <taxon>Pseudomonadati</taxon>
        <taxon>Fibrobacterota</taxon>
        <taxon>Fibrobacteria</taxon>
        <taxon>Fibrobacterales</taxon>
        <taxon>Fibrobacteraceae</taxon>
        <taxon>Fibrobacter</taxon>
    </lineage>
</organism>
<name>A0ABM5LHJ7_FIBSS</name>
<keyword evidence="7" id="KW-0067">ATP-binding</keyword>
<evidence type="ECO:0000256" key="8">
    <source>
        <dbReference type="ARBA" id="ARBA00023125"/>
    </source>
</evidence>
<dbReference type="Pfam" id="PF04257">
    <property type="entry name" value="Exonuc_V_gamma"/>
    <property type="match status" value="1"/>
</dbReference>
<feature type="compositionally biased region" description="Basic and acidic residues" evidence="10">
    <location>
        <begin position="1235"/>
        <end position="1244"/>
    </location>
</feature>
<evidence type="ECO:0000313" key="13">
    <source>
        <dbReference type="Proteomes" id="UP000001497"/>
    </source>
</evidence>
<dbReference type="InterPro" id="IPR011335">
    <property type="entry name" value="Restrct_endonuc-II-like"/>
</dbReference>
<evidence type="ECO:0000256" key="1">
    <source>
        <dbReference type="ARBA" id="ARBA00022722"/>
    </source>
</evidence>
<evidence type="ECO:0000256" key="4">
    <source>
        <dbReference type="ARBA" id="ARBA00022801"/>
    </source>
</evidence>
<dbReference type="EMBL" id="CP001792">
    <property type="protein sequence ID" value="ACX74784.1"/>
    <property type="molecule type" value="Genomic_DNA"/>
</dbReference>
<dbReference type="Pfam" id="PF17946">
    <property type="entry name" value="RecC_C"/>
    <property type="match status" value="1"/>
</dbReference>
<sequence>MPKFDSYERYIVAMLYLKFALNLENLADKMIDAVSDAWTNPFEAPAVIFPDPKLEQWFRLKWVQKKKSLIGFKSMMIDRFLMEILIGDDTHKQKLHAEMLRNVILAHLVKETDGVPNYMRMDDEVKRYLVIDRTLDETHLFDFASKMASLFLEYETSRPKDFIRRADGSSAPGILEKWKQDHLDDFFGIANHDIAKREAWQRELYSAIFHEHQGKPSLLTEVFENEAKRKGIERTEYLTIPYLYKACQDDKGNVTFHTEHIGNTPLFIFGLGGMGQFYRVILQKYAETHDVYAYIQNPCMEFWEDTSTVHDQNANIHRNWKSRDGQWKDNGTSLDDVREKMSVDYSNAGESTDVDDISEYSNEEAEAENTLLCNWGRSGRDNIKLWCQAVNYDFDFSMSGREDDNRTAQDLPQDTLLHKVQYAIANRINTLPNFTASDCKARDFSLDITAAPTKIREIEALHTNISKLMQKGARVNDILVVSPALDDYRTAIKTIFDQTPEKKKYAGENEKEGFLHIPFAIVDSPARSSLTENVLDNLFTILEQGTITRPTFFELLRNPVVQLTRHITDEDVSNWESWIEATNIYRDREQKKEDWMSGVRRLLLAKMTKNPVEFSDGEFLPYADMATSDNSSLCKFVECIESLKKWMEFAGCKQNVKHEIVCENRIENLDKLCDFINEWLSMASSPDGFASERIIVNDVTQSIEGLRNQMDAGLQSISWKVVKQTLLNAAQSSAYSCGSLFVNGITFMNFIPNRIIPVKHLFFIGGDSMNFPGAKQQNTLDLRKSCRPWPGDDSPIAKRRYAFLCQLMSTSESFHISYVNQDIRKDAELYPTSVVNDIRKFLVNAVNSKTDVSNEKVSQSDAWPENKISLDETRSFEDLFTQKSLRNKRAFLNMMQDGYAHANPETDAIESASNNITAKLPDRVSIYMLSSFLKDPFQFRISQMLADSDSEDPEKEMFEPVQLDALKKSTLLKMTLAAELSNKSDELEKFKKESKLKGGTPDGIFGDKLSSEIEENKKIIMDNMGEALVKKIKESWCYQAKIEDIQFERSDSEKWTLSGSLDWSDSSDLGKITEMISITSSNKKPTIDNFLTPYIRALAVIAQRSNKAEMAEQEQSIKISVFHSEKGKDPTTSTVKMTPKKATETLQEIYTEAFGSETRKPYFKAVPAKLTDTNMDTIRTYKDKLINGPWEHFEKKKLFDPTTDVGFEADDFTKQWEEAIKMMNALTLLSKEAFEKTKSKKESTTSKTSKTTKKKA</sequence>
<accession>A0ABM5LHJ7</accession>
<evidence type="ECO:0000256" key="6">
    <source>
        <dbReference type="ARBA" id="ARBA00022839"/>
    </source>
</evidence>
<dbReference type="Gene3D" id="3.40.50.300">
    <property type="entry name" value="P-loop containing nucleotide triphosphate hydrolases"/>
    <property type="match status" value="2"/>
</dbReference>
<proteinExistence type="predicted"/>
<evidence type="ECO:0000313" key="12">
    <source>
        <dbReference type="EMBL" id="ACX74784.1"/>
    </source>
</evidence>
<dbReference type="SUPFAM" id="SSF52540">
    <property type="entry name" value="P-loop containing nucleoside triphosphate hydrolases"/>
    <property type="match status" value="2"/>
</dbReference>
<keyword evidence="1" id="KW-0540">Nuclease</keyword>
<dbReference type="Proteomes" id="UP000001497">
    <property type="component" value="Chromosome"/>
</dbReference>
<dbReference type="PANTHER" id="PTHR30591:SF1">
    <property type="entry name" value="RECBCD ENZYME SUBUNIT RECC"/>
    <property type="match status" value="1"/>
</dbReference>
<evidence type="ECO:0000256" key="2">
    <source>
        <dbReference type="ARBA" id="ARBA00022741"/>
    </source>
</evidence>
<evidence type="ECO:0000256" key="5">
    <source>
        <dbReference type="ARBA" id="ARBA00022806"/>
    </source>
</evidence>
<dbReference type="InterPro" id="IPR041500">
    <property type="entry name" value="RecC_C"/>
</dbReference>
<dbReference type="InterPro" id="IPR027417">
    <property type="entry name" value="P-loop_NTPase"/>
</dbReference>
<gene>
    <name evidence="12" type="ordered locus">Fisuc_1181</name>
</gene>
<evidence type="ECO:0000256" key="10">
    <source>
        <dbReference type="SAM" id="MobiDB-lite"/>
    </source>
</evidence>
<feature type="domain" description="RecC C-terminal" evidence="11">
    <location>
        <begin position="922"/>
        <end position="1149"/>
    </location>
</feature>
<keyword evidence="9" id="KW-0234">DNA repair</keyword>
<keyword evidence="2" id="KW-0547">Nucleotide-binding</keyword>
<dbReference type="SUPFAM" id="SSF52980">
    <property type="entry name" value="Restriction endonuclease-like"/>
    <property type="match status" value="1"/>
</dbReference>
<evidence type="ECO:0000256" key="3">
    <source>
        <dbReference type="ARBA" id="ARBA00022763"/>
    </source>
</evidence>
<evidence type="ECO:0000256" key="7">
    <source>
        <dbReference type="ARBA" id="ARBA00022840"/>
    </source>
</evidence>
<dbReference type="PANTHER" id="PTHR30591">
    <property type="entry name" value="RECBCD ENZYME SUBUNIT RECC"/>
    <property type="match status" value="1"/>
</dbReference>
<feature type="region of interest" description="Disordered" evidence="10">
    <location>
        <begin position="1235"/>
        <end position="1256"/>
    </location>
</feature>
<protein>
    <submittedName>
        <fullName evidence="12">Exodeoxyribonuclease V RecC subunit</fullName>
    </submittedName>
</protein>
<keyword evidence="3" id="KW-0227">DNA damage</keyword>
<keyword evidence="6" id="KW-0269">Exonuclease</keyword>
<evidence type="ECO:0000259" key="11">
    <source>
        <dbReference type="Pfam" id="PF17946"/>
    </source>
</evidence>
<keyword evidence="4" id="KW-0378">Hydrolase</keyword>
<keyword evidence="8" id="KW-0238">DNA-binding</keyword>
<evidence type="ECO:0000256" key="9">
    <source>
        <dbReference type="ARBA" id="ARBA00023204"/>
    </source>
</evidence>
<dbReference type="Gene3D" id="3.40.50.10930">
    <property type="match status" value="1"/>
</dbReference>
<reference evidence="12" key="1">
    <citation type="submission" date="2009-10" db="EMBL/GenBank/DDBJ databases">
        <title>Complete sequence of Fibrobacter succinogenes subsp. succinogenes S85.</title>
        <authorList>
            <consortium name="US DOE Joint Genome Institute"/>
            <person name="Lucas S."/>
            <person name="Copeland A."/>
            <person name="Lapidus A."/>
            <person name="Glavina del Rio T."/>
            <person name="Tice H."/>
            <person name="Bruce D."/>
            <person name="Goodwin L."/>
            <person name="Pitluck S."/>
            <person name="Chertkov O."/>
            <person name="Detter J.C."/>
            <person name="Han C."/>
            <person name="Tapia R."/>
            <person name="Larimer F."/>
            <person name="Land M."/>
            <person name="Hauser L."/>
            <person name="Kyrpides N."/>
            <person name="Mikhailova N."/>
            <person name="Weimer P.J."/>
            <person name="Stevenson D.M."/>
            <person name="Boyum J."/>
            <person name="Brumm P.I."/>
            <person name="Mead D."/>
        </authorList>
    </citation>
    <scope>NUCLEOTIDE SEQUENCE [LARGE SCALE GENOMIC DNA]</scope>
    <source>
        <strain evidence="12">S85</strain>
    </source>
</reference>
<keyword evidence="13" id="KW-1185">Reference proteome</keyword>